<dbReference type="RefSeq" id="WP_046004879.1">
    <property type="nucleotide sequence ID" value="NZ_JXYA01000021.1"/>
</dbReference>
<dbReference type="EMBL" id="JXYA01000021">
    <property type="protein sequence ID" value="KJZ09094.1"/>
    <property type="molecule type" value="Genomic_DNA"/>
</dbReference>
<evidence type="ECO:0000256" key="1">
    <source>
        <dbReference type="SAM" id="SignalP"/>
    </source>
</evidence>
<feature type="signal peptide" evidence="1">
    <location>
        <begin position="1"/>
        <end position="18"/>
    </location>
</feature>
<evidence type="ECO:0000313" key="2">
    <source>
        <dbReference type="EMBL" id="KJZ09094.1"/>
    </source>
</evidence>
<evidence type="ECO:0000313" key="3">
    <source>
        <dbReference type="Proteomes" id="UP000033452"/>
    </source>
</evidence>
<proteinExistence type="predicted"/>
<dbReference type="Proteomes" id="UP000033452">
    <property type="component" value="Unassembled WGS sequence"/>
</dbReference>
<accession>A0A0F4QP36</accession>
<gene>
    <name evidence="2" type="ORF">TW77_10185</name>
</gene>
<dbReference type="InterPro" id="IPR036709">
    <property type="entry name" value="Autotransporte_beta_dom_sf"/>
</dbReference>
<comment type="caution">
    <text evidence="2">The sequence shown here is derived from an EMBL/GenBank/DDBJ whole genome shotgun (WGS) entry which is preliminary data.</text>
</comment>
<feature type="chain" id="PRO_5002475626" description="Autotransporter domain-containing protein" evidence="1">
    <location>
        <begin position="19"/>
        <end position="326"/>
    </location>
</feature>
<reference evidence="2 3" key="1">
    <citation type="journal article" date="2015" name="BMC Genomics">
        <title>Genome mining reveals unlocked bioactive potential of marine Gram-negative bacteria.</title>
        <authorList>
            <person name="Machado H."/>
            <person name="Sonnenschein E.C."/>
            <person name="Melchiorsen J."/>
            <person name="Gram L."/>
        </authorList>
    </citation>
    <scope>NUCLEOTIDE SEQUENCE [LARGE SCALE GENOMIC DNA]</scope>
    <source>
        <strain evidence="2 3">S2471</strain>
    </source>
</reference>
<dbReference type="PATRIC" id="fig|43658.5.peg.2161"/>
<keyword evidence="1" id="KW-0732">Signal</keyword>
<evidence type="ECO:0008006" key="4">
    <source>
        <dbReference type="Google" id="ProtNLM"/>
    </source>
</evidence>
<dbReference type="SUPFAM" id="SSF103515">
    <property type="entry name" value="Autotransporter"/>
    <property type="match status" value="1"/>
</dbReference>
<name>A0A0F4QP36_9GAMM</name>
<dbReference type="OrthoDB" id="6098112at2"/>
<keyword evidence="3" id="KW-1185">Reference proteome</keyword>
<dbReference type="AlphaFoldDB" id="A0A0F4QP36"/>
<sequence length="326" mass="35604">MNKSFIMACCLVTGTAAAAPNPSYSEIRLGFESIDYSEALNDLSGLGRLTQDATVSNPTIRQLSYSGINDDWGVYIGTAATIYTGLDTETWYVNDFTDPNDSSVTHQFGAVQTNDFKVKSNEIALSAAYNMTRALQVTMGGRVFTTSFTRSDFQFAQPGAGQFDQVLQSAPRGENDPVARFNLPGQNNLGSGDLEGLPGNLQSVVSTTEDQMSIIAAAGLRYDSKLQDAFNKFSWYADAEVTLPVYTRVQNTRTIEKTLSETFNGWGIQARAGVRYQVFKSIAVMAGVDASYKERDAISESDGNRRTVPDIEYTNLSLSAGIQWSY</sequence>
<protein>
    <recommendedName>
        <fullName evidence="4">Autotransporter domain-containing protein</fullName>
    </recommendedName>
</protein>
<organism evidence="2 3">
    <name type="scientific">Pseudoalteromonas rubra</name>
    <dbReference type="NCBI Taxonomy" id="43658"/>
    <lineage>
        <taxon>Bacteria</taxon>
        <taxon>Pseudomonadati</taxon>
        <taxon>Pseudomonadota</taxon>
        <taxon>Gammaproteobacteria</taxon>
        <taxon>Alteromonadales</taxon>
        <taxon>Pseudoalteromonadaceae</taxon>
        <taxon>Pseudoalteromonas</taxon>
    </lineage>
</organism>